<dbReference type="Proteomes" id="UP000234857">
    <property type="component" value="Unassembled WGS sequence"/>
</dbReference>
<dbReference type="InterPro" id="IPR020550">
    <property type="entry name" value="Inositol_monophosphatase_CS"/>
</dbReference>
<dbReference type="GO" id="GO:0008934">
    <property type="term" value="F:inositol monophosphate 1-phosphatase activity"/>
    <property type="evidence" value="ECO:0007669"/>
    <property type="project" value="InterPro"/>
</dbReference>
<dbReference type="InterPro" id="IPR000760">
    <property type="entry name" value="Inositol_monophosphatase-like"/>
</dbReference>
<comment type="catalytic activity">
    <reaction evidence="1 8">
        <text>a myo-inositol phosphate + H2O = myo-inositol + phosphate</text>
        <dbReference type="Rhea" id="RHEA:24056"/>
        <dbReference type="ChEBI" id="CHEBI:15377"/>
        <dbReference type="ChEBI" id="CHEBI:17268"/>
        <dbReference type="ChEBI" id="CHEBI:43474"/>
        <dbReference type="ChEBI" id="CHEBI:84139"/>
        <dbReference type="EC" id="3.1.3.25"/>
    </reaction>
</comment>
<evidence type="ECO:0000256" key="2">
    <source>
        <dbReference type="ARBA" id="ARBA00001946"/>
    </source>
</evidence>
<evidence type="ECO:0000256" key="5">
    <source>
        <dbReference type="ARBA" id="ARBA00022801"/>
    </source>
</evidence>
<evidence type="ECO:0000256" key="8">
    <source>
        <dbReference type="RuleBase" id="RU364068"/>
    </source>
</evidence>
<dbReference type="GO" id="GO:0046872">
    <property type="term" value="F:metal ion binding"/>
    <property type="evidence" value="ECO:0007669"/>
    <property type="project" value="UniProtKB-KW"/>
</dbReference>
<dbReference type="GO" id="GO:0006020">
    <property type="term" value="P:inositol metabolic process"/>
    <property type="evidence" value="ECO:0007669"/>
    <property type="project" value="TreeGrafter"/>
</dbReference>
<dbReference type="Gene3D" id="3.40.190.80">
    <property type="match status" value="1"/>
</dbReference>
<dbReference type="PROSITE" id="PS00630">
    <property type="entry name" value="IMP_2"/>
    <property type="match status" value="1"/>
</dbReference>
<evidence type="ECO:0000313" key="10">
    <source>
        <dbReference type="Proteomes" id="UP000234857"/>
    </source>
</evidence>
<dbReference type="FunFam" id="3.40.190.80:FF:000020">
    <property type="entry name" value="Fructose-1,6-bisphosphatase/inositol-1-monophosphatase"/>
    <property type="match status" value="1"/>
</dbReference>
<dbReference type="PRINTS" id="PR00377">
    <property type="entry name" value="IMPHPHTASES"/>
</dbReference>
<dbReference type="PROSITE" id="PS00629">
    <property type="entry name" value="IMP_1"/>
    <property type="match status" value="1"/>
</dbReference>
<dbReference type="Gene3D" id="3.30.540.10">
    <property type="entry name" value="Fructose-1,6-Bisphosphatase, subunit A, domain 1"/>
    <property type="match status" value="1"/>
</dbReference>
<evidence type="ECO:0000256" key="4">
    <source>
        <dbReference type="ARBA" id="ARBA00022723"/>
    </source>
</evidence>
<dbReference type="CDD" id="cd01639">
    <property type="entry name" value="IMPase"/>
    <property type="match status" value="1"/>
</dbReference>
<dbReference type="InterPro" id="IPR033942">
    <property type="entry name" value="IMPase"/>
</dbReference>
<proteinExistence type="inferred from homology"/>
<dbReference type="SUPFAM" id="SSF56655">
    <property type="entry name" value="Carbohydrate phosphatase"/>
    <property type="match status" value="1"/>
</dbReference>
<evidence type="ECO:0000256" key="3">
    <source>
        <dbReference type="ARBA" id="ARBA00009759"/>
    </source>
</evidence>
<dbReference type="EMBL" id="PKTG01000034">
    <property type="protein sequence ID" value="PLX19326.1"/>
    <property type="molecule type" value="Genomic_DNA"/>
</dbReference>
<feature type="binding site" evidence="7">
    <location>
        <position position="78"/>
    </location>
    <ligand>
        <name>Mg(2+)</name>
        <dbReference type="ChEBI" id="CHEBI:18420"/>
        <label>1</label>
        <note>catalytic</note>
    </ligand>
</feature>
<reference evidence="9 10" key="1">
    <citation type="submission" date="2017-11" db="EMBL/GenBank/DDBJ databases">
        <title>Genome-resolved metagenomics identifies genetic mobility, metabolic interactions, and unexpected diversity in perchlorate-reducing communities.</title>
        <authorList>
            <person name="Barnum T.P."/>
            <person name="Figueroa I.A."/>
            <person name="Carlstrom C.I."/>
            <person name="Lucas L.N."/>
            <person name="Engelbrektson A.L."/>
            <person name="Coates J.D."/>
        </authorList>
    </citation>
    <scope>NUCLEOTIDE SEQUENCE [LARGE SCALE GENOMIC DNA]</scope>
    <source>
        <strain evidence="9">BM706</strain>
    </source>
</reference>
<keyword evidence="4 7" id="KW-0479">Metal-binding</keyword>
<dbReference type="GO" id="GO:0046854">
    <property type="term" value="P:phosphatidylinositol phosphate biosynthetic process"/>
    <property type="evidence" value="ECO:0007669"/>
    <property type="project" value="InterPro"/>
</dbReference>
<name>A0A2N5ZKZ4_MUIH1</name>
<comment type="similarity">
    <text evidence="3 8">Belongs to the inositol monophosphatase superfamily.</text>
</comment>
<dbReference type="PRINTS" id="PR01959">
    <property type="entry name" value="SBIMPHPHTASE"/>
</dbReference>
<feature type="binding site" evidence="7">
    <location>
        <position position="62"/>
    </location>
    <ligand>
        <name>Mg(2+)</name>
        <dbReference type="ChEBI" id="CHEBI:18420"/>
        <label>1</label>
        <note>catalytic</note>
    </ligand>
</feature>
<keyword evidence="5 8" id="KW-0378">Hydrolase</keyword>
<evidence type="ECO:0000256" key="1">
    <source>
        <dbReference type="ARBA" id="ARBA00001033"/>
    </source>
</evidence>
<dbReference type="PANTHER" id="PTHR20854">
    <property type="entry name" value="INOSITOL MONOPHOSPHATASE"/>
    <property type="match status" value="1"/>
</dbReference>
<feature type="binding site" evidence="7">
    <location>
        <position position="81"/>
    </location>
    <ligand>
        <name>Mg(2+)</name>
        <dbReference type="ChEBI" id="CHEBI:18420"/>
        <label>1</label>
        <note>catalytic</note>
    </ligand>
</feature>
<dbReference type="EC" id="3.1.3.25" evidence="8"/>
<keyword evidence="6 7" id="KW-0460">Magnesium</keyword>
<dbReference type="GO" id="GO:0007165">
    <property type="term" value="P:signal transduction"/>
    <property type="evidence" value="ECO:0007669"/>
    <property type="project" value="TreeGrafter"/>
</dbReference>
<evidence type="ECO:0000313" key="9">
    <source>
        <dbReference type="EMBL" id="PLX19326.1"/>
    </source>
</evidence>
<gene>
    <name evidence="9" type="ORF">C0601_02105</name>
</gene>
<dbReference type="Pfam" id="PF00459">
    <property type="entry name" value="Inositol_P"/>
    <property type="match status" value="1"/>
</dbReference>
<feature type="binding site" evidence="7">
    <location>
        <position position="206"/>
    </location>
    <ligand>
        <name>Mg(2+)</name>
        <dbReference type="ChEBI" id="CHEBI:18420"/>
        <label>1</label>
        <note>catalytic</note>
    </ligand>
</feature>
<feature type="binding site" evidence="7">
    <location>
        <position position="80"/>
    </location>
    <ligand>
        <name>Mg(2+)</name>
        <dbReference type="ChEBI" id="CHEBI:18420"/>
        <label>1</label>
        <note>catalytic</note>
    </ligand>
</feature>
<protein>
    <recommendedName>
        <fullName evidence="8">Inositol-1-monophosphatase</fullName>
        <ecNumber evidence="8">3.1.3.25</ecNumber>
    </recommendedName>
</protein>
<evidence type="ECO:0000256" key="6">
    <source>
        <dbReference type="ARBA" id="ARBA00022842"/>
    </source>
</evidence>
<comment type="cofactor">
    <cofactor evidence="2 7 8">
        <name>Mg(2+)</name>
        <dbReference type="ChEBI" id="CHEBI:18420"/>
    </cofactor>
</comment>
<dbReference type="InterPro" id="IPR020583">
    <property type="entry name" value="Inositol_monoP_metal-BS"/>
</dbReference>
<evidence type="ECO:0000256" key="7">
    <source>
        <dbReference type="PIRSR" id="PIRSR600760-2"/>
    </source>
</evidence>
<accession>A0A2N5ZKZ4</accession>
<dbReference type="InterPro" id="IPR022337">
    <property type="entry name" value="Inositol_monophosphatase_SuhB"/>
</dbReference>
<dbReference type="AlphaFoldDB" id="A0A2N5ZKZ4"/>
<organism evidence="9 10">
    <name type="scientific">Muiribacterium halophilum</name>
    <dbReference type="NCBI Taxonomy" id="2053465"/>
    <lineage>
        <taxon>Bacteria</taxon>
        <taxon>Candidatus Muiribacteriota</taxon>
        <taxon>Candidatus Muiribacteriia</taxon>
        <taxon>Candidatus Muiribacteriales</taxon>
        <taxon>Candidatus Muiribacteriaceae</taxon>
        <taxon>Candidatus Muiribacterium</taxon>
    </lineage>
</organism>
<dbReference type="PANTHER" id="PTHR20854:SF4">
    <property type="entry name" value="INOSITOL-1-MONOPHOSPHATASE-RELATED"/>
    <property type="match status" value="1"/>
</dbReference>
<comment type="caution">
    <text evidence="9">The sequence shown here is derived from an EMBL/GenBank/DDBJ whole genome shotgun (WGS) entry which is preliminary data.</text>
</comment>
<sequence length="254" mass="28855">MKKILCDIAIEAGKIALEGYNGNFNTFYKGEVDPVTEYDKKVQEYIVKRLRTEFDNINIFAEEDDLQEDTDKMTAFIDPIDGTVNYAHRLPMFCSSIGIYNGKESIAGVVYIPVLDELFFAERGKGAFLNDKKIEVSNQENLKRSVFATGFPYDKHISKRNNIDNFSRMLKKIQGIRRMGAAAIDMCYVACGRLDGFWELKLKPWDYAAAAIIAKEAGAVVDSFNSREWDLFDDSIILGGEKTVKNMKEVLLYD</sequence>